<dbReference type="PANTHER" id="PTHR34661:SF1">
    <property type="entry name" value="INCREASED DNA METHYLATION 3"/>
    <property type="match status" value="1"/>
</dbReference>
<feature type="chain" id="PRO_5044895874" description="Secreted protein" evidence="1">
    <location>
        <begin position="21"/>
        <end position="99"/>
    </location>
</feature>
<proteinExistence type="predicted"/>
<feature type="signal peptide" evidence="1">
    <location>
        <begin position="1"/>
        <end position="20"/>
    </location>
</feature>
<gene>
    <name evidence="2" type="ORF">Fmac_025549</name>
</gene>
<keyword evidence="1" id="KW-0732">Signal</keyword>
<dbReference type="PANTHER" id="PTHR34661">
    <property type="entry name" value="INCREASED DNA METHYLATION 3"/>
    <property type="match status" value="1"/>
</dbReference>
<dbReference type="EMBL" id="JBGMDY010000008">
    <property type="protein sequence ID" value="KAL2326491.1"/>
    <property type="molecule type" value="Genomic_DNA"/>
</dbReference>
<dbReference type="AlphaFoldDB" id="A0ABD1LSJ3"/>
<accession>A0ABD1LSJ3</accession>
<evidence type="ECO:0000313" key="3">
    <source>
        <dbReference type="Proteomes" id="UP001603857"/>
    </source>
</evidence>
<keyword evidence="3" id="KW-1185">Reference proteome</keyword>
<protein>
    <recommendedName>
        <fullName evidence="4">Secreted protein</fullName>
    </recommendedName>
</protein>
<evidence type="ECO:0000256" key="1">
    <source>
        <dbReference type="SAM" id="SignalP"/>
    </source>
</evidence>
<comment type="caution">
    <text evidence="2">The sequence shown here is derived from an EMBL/GenBank/DDBJ whole genome shotgun (WGS) entry which is preliminary data.</text>
</comment>
<evidence type="ECO:0008006" key="4">
    <source>
        <dbReference type="Google" id="ProtNLM"/>
    </source>
</evidence>
<organism evidence="2 3">
    <name type="scientific">Flemingia macrophylla</name>
    <dbReference type="NCBI Taxonomy" id="520843"/>
    <lineage>
        <taxon>Eukaryota</taxon>
        <taxon>Viridiplantae</taxon>
        <taxon>Streptophyta</taxon>
        <taxon>Embryophyta</taxon>
        <taxon>Tracheophyta</taxon>
        <taxon>Spermatophyta</taxon>
        <taxon>Magnoliopsida</taxon>
        <taxon>eudicotyledons</taxon>
        <taxon>Gunneridae</taxon>
        <taxon>Pentapetalae</taxon>
        <taxon>rosids</taxon>
        <taxon>fabids</taxon>
        <taxon>Fabales</taxon>
        <taxon>Fabaceae</taxon>
        <taxon>Papilionoideae</taxon>
        <taxon>50 kb inversion clade</taxon>
        <taxon>NPAAA clade</taxon>
        <taxon>indigoferoid/millettioid clade</taxon>
        <taxon>Phaseoleae</taxon>
        <taxon>Flemingia</taxon>
    </lineage>
</organism>
<evidence type="ECO:0000313" key="2">
    <source>
        <dbReference type="EMBL" id="KAL2326491.1"/>
    </source>
</evidence>
<dbReference type="Proteomes" id="UP001603857">
    <property type="component" value="Unassembled WGS sequence"/>
</dbReference>
<reference evidence="2 3" key="1">
    <citation type="submission" date="2024-08" db="EMBL/GenBank/DDBJ databases">
        <title>Insights into the chromosomal genome structure of Flemingia macrophylla.</title>
        <authorList>
            <person name="Ding Y."/>
            <person name="Zhao Y."/>
            <person name="Bi W."/>
            <person name="Wu M."/>
            <person name="Zhao G."/>
            <person name="Gong Y."/>
            <person name="Li W."/>
            <person name="Zhang P."/>
        </authorList>
    </citation>
    <scope>NUCLEOTIDE SEQUENCE [LARGE SCALE GENOMIC DNA]</scope>
    <source>
        <strain evidence="2">DYQJB</strain>
        <tissue evidence="2">Leaf</tissue>
    </source>
</reference>
<name>A0ABD1LSJ3_9FABA</name>
<dbReference type="InterPro" id="IPR039321">
    <property type="entry name" value="IDM2/3-like"/>
</dbReference>
<sequence length="99" mass="11719">MHYMLVLWILVLIKWHTVPSFLTRVKKDNTYQFSCDIESNGRVLIRGLLTSGRTITEQWLIFQMHTQHLCPLEPFTLSFNLLGPVDPRLFVLREFSKEL</sequence>